<dbReference type="GO" id="GO:0008234">
    <property type="term" value="F:cysteine-type peptidase activity"/>
    <property type="evidence" value="ECO:0007669"/>
    <property type="project" value="UniProtKB-KW"/>
</dbReference>
<sequence>MAKHRRQSANTTARRFVAATAAAAGLGLLAPGAATAAEVHVPNTDISFNVEGIENVPGIANIPGIENYIPELAGQGTDFTGAALNDIVEQVKNHPIVAQVPGLAEKIDSIAAEYGYTSETVTPAATTTSGSAPAGSAAVSSAPTSTGQAVVDAARSKIGAPYAWGAAGPNSFDCSGLTSWAYAQAGKQIPRTSQAQAAGGQQVSLNDLQPGDIIAYYSGASHVGIYTGNGTIIDALNSGTPVQERPLDYMPIHSAVRF</sequence>
<comment type="caution">
    <text evidence="7">The sequence shown here is derived from an EMBL/GenBank/DDBJ whole genome shotgun (WGS) entry which is preliminary data.</text>
</comment>
<dbReference type="Proteomes" id="UP000244989">
    <property type="component" value="Unassembled WGS sequence"/>
</dbReference>
<evidence type="ECO:0000313" key="7">
    <source>
        <dbReference type="EMBL" id="PWC01881.1"/>
    </source>
</evidence>
<dbReference type="InterPro" id="IPR006311">
    <property type="entry name" value="TAT_signal"/>
</dbReference>
<dbReference type="PROSITE" id="PS51935">
    <property type="entry name" value="NLPC_P60"/>
    <property type="match status" value="1"/>
</dbReference>
<dbReference type="PANTHER" id="PTHR47359">
    <property type="entry name" value="PEPTIDOGLYCAN DL-ENDOPEPTIDASE CWLO"/>
    <property type="match status" value="1"/>
</dbReference>
<keyword evidence="5" id="KW-0732">Signal</keyword>
<evidence type="ECO:0000256" key="3">
    <source>
        <dbReference type="ARBA" id="ARBA00022801"/>
    </source>
</evidence>
<dbReference type="Gene3D" id="3.90.1720.10">
    <property type="entry name" value="endopeptidase domain like (from Nostoc punctiforme)"/>
    <property type="match status" value="1"/>
</dbReference>
<keyword evidence="2" id="KW-0645">Protease</keyword>
<dbReference type="InterPro" id="IPR038765">
    <property type="entry name" value="Papain-like_cys_pep_sf"/>
</dbReference>
<dbReference type="GO" id="GO:0006508">
    <property type="term" value="P:proteolysis"/>
    <property type="evidence" value="ECO:0007669"/>
    <property type="project" value="UniProtKB-KW"/>
</dbReference>
<feature type="signal peptide" evidence="5">
    <location>
        <begin position="1"/>
        <end position="36"/>
    </location>
</feature>
<evidence type="ECO:0000256" key="4">
    <source>
        <dbReference type="ARBA" id="ARBA00022807"/>
    </source>
</evidence>
<dbReference type="InterPro" id="IPR051794">
    <property type="entry name" value="PG_Endopeptidase_C40"/>
</dbReference>
<dbReference type="OrthoDB" id="5177647at2"/>
<evidence type="ECO:0000256" key="1">
    <source>
        <dbReference type="ARBA" id="ARBA00007074"/>
    </source>
</evidence>
<dbReference type="Pfam" id="PF00877">
    <property type="entry name" value="NLPC_P60"/>
    <property type="match status" value="1"/>
</dbReference>
<evidence type="ECO:0000313" key="8">
    <source>
        <dbReference type="Proteomes" id="UP000244989"/>
    </source>
</evidence>
<feature type="domain" description="NlpC/P60" evidence="6">
    <location>
        <begin position="144"/>
        <end position="258"/>
    </location>
</feature>
<dbReference type="PANTHER" id="PTHR47359:SF3">
    <property type="entry name" value="NLP_P60 DOMAIN-CONTAINING PROTEIN-RELATED"/>
    <property type="match status" value="1"/>
</dbReference>
<organism evidence="7 8">
    <name type="scientific">Corynebacterium yudongzhengii</name>
    <dbReference type="NCBI Taxonomy" id="2080740"/>
    <lineage>
        <taxon>Bacteria</taxon>
        <taxon>Bacillati</taxon>
        <taxon>Actinomycetota</taxon>
        <taxon>Actinomycetes</taxon>
        <taxon>Mycobacteriales</taxon>
        <taxon>Corynebacteriaceae</taxon>
        <taxon>Corynebacterium</taxon>
    </lineage>
</organism>
<keyword evidence="3" id="KW-0378">Hydrolase</keyword>
<name>A0A2U1T7A1_9CORY</name>
<dbReference type="RefSeq" id="WP_108431166.1">
    <property type="nucleotide sequence ID" value="NZ_CP026947.1"/>
</dbReference>
<feature type="chain" id="PRO_5015496171" evidence="5">
    <location>
        <begin position="37"/>
        <end position="258"/>
    </location>
</feature>
<dbReference type="SUPFAM" id="SSF54001">
    <property type="entry name" value="Cysteine proteinases"/>
    <property type="match status" value="1"/>
</dbReference>
<evidence type="ECO:0000256" key="5">
    <source>
        <dbReference type="SAM" id="SignalP"/>
    </source>
</evidence>
<dbReference type="PROSITE" id="PS51318">
    <property type="entry name" value="TAT"/>
    <property type="match status" value="1"/>
</dbReference>
<proteinExistence type="inferred from homology"/>
<protein>
    <submittedName>
        <fullName evidence="7">NlpC/P60 family protein</fullName>
    </submittedName>
</protein>
<dbReference type="KEGG" id="cyz:C3B44_03560"/>
<dbReference type="InterPro" id="IPR000064">
    <property type="entry name" value="NLP_P60_dom"/>
</dbReference>
<dbReference type="EMBL" id="QEEZ01000007">
    <property type="protein sequence ID" value="PWC01881.1"/>
    <property type="molecule type" value="Genomic_DNA"/>
</dbReference>
<gene>
    <name evidence="7" type="ORF">DF222_04685</name>
</gene>
<evidence type="ECO:0000256" key="2">
    <source>
        <dbReference type="ARBA" id="ARBA00022670"/>
    </source>
</evidence>
<accession>A0A2U1T7A1</accession>
<comment type="similarity">
    <text evidence="1">Belongs to the peptidase C40 family.</text>
</comment>
<keyword evidence="8" id="KW-1185">Reference proteome</keyword>
<evidence type="ECO:0000259" key="6">
    <source>
        <dbReference type="PROSITE" id="PS51935"/>
    </source>
</evidence>
<dbReference type="AlphaFoldDB" id="A0A2U1T7A1"/>
<keyword evidence="4" id="KW-0788">Thiol protease</keyword>
<reference evidence="8" key="1">
    <citation type="submission" date="2018-04" db="EMBL/GenBank/DDBJ databases">
        <authorList>
            <person name="Liu S."/>
            <person name="Wang Z."/>
            <person name="Li J."/>
        </authorList>
    </citation>
    <scope>NUCLEOTIDE SEQUENCE [LARGE SCALE GENOMIC DNA]</scope>
    <source>
        <strain evidence="8">2189</strain>
    </source>
</reference>